<evidence type="ECO:0000256" key="8">
    <source>
        <dbReference type="ARBA" id="ARBA00022989"/>
    </source>
</evidence>
<feature type="compositionally biased region" description="Basic residues" evidence="10">
    <location>
        <begin position="140"/>
        <end position="154"/>
    </location>
</feature>
<sequence length="765" mass="85460">MDDPMSAVDAHVGSQLFNSVIGPEGMLRNKTRILVTNELSYLAKSDLIIVMNDGKIEYEGKYNDLMQQGAFEQLLIECEQEERERREAEASDDESEGSEPGGIMIENDSDFEYEDDMMASPIIDHVLGTSHMSTVSGIISRRRTSQAKQRRRMSTTKSRTASIVSASTTNTRQLTGAERVETGRVKMDTYYNYFGAMGISIAVIFVLGMTTSTIVSMGRNLWLTDWSNDNAARTGTNSTGKTIGVRLGVYAGLGFSEIILLFIGMLSLLYGGVSASRNLHAPLMRNLFRVPMSFYDTTPFGRILNRIGKDIETVDVLLPFNVQFFAQCLLQVVSTLIIIMISTPVFGIVIIPLSVMYLMVMRYYIATSRQLKRLESITRSPIYSHLSESIQGSATIRAYHLVDRFCKLSESKVDSHVQCRYLNYVANRWLSVRLEFIGNCIVLFSALFAALTRSTTTSGVIGLSVSYALNITTVLNFAVRQITKLETNIVSVERVKEYAETETEAEWKSEPGKEPPQNWPSEGRIIMNNYSARYRAGLNLVVKQLNVEIKPHEKIGIVGRTGAGKSSVTLSLFRIIEAAEGQIIVDGINLAEIGLHDLRSNLTIIPQDPVLFSGSLRFNLDPFHHYTDDDIWKSLEQANLKDFATAHHEKLDYMITEGGDNISVGQRQLVCLARALLRKTRVLILDEATAAVDVSTDALIQKTIREEFENSTVLTIAHRLNTIMDYDRIIVLNDGKVGEFDSPQKLLANRASEFYSMAKRAGLVH</sequence>
<keyword evidence="7" id="KW-0067">ATP-binding</keyword>
<dbReference type="AlphaFoldDB" id="A0AAE9FC58"/>
<dbReference type="InterPro" id="IPR027417">
    <property type="entry name" value="P-loop_NTPase"/>
</dbReference>
<evidence type="ECO:0000256" key="6">
    <source>
        <dbReference type="ARBA" id="ARBA00022741"/>
    </source>
</evidence>
<protein>
    <submittedName>
        <fullName evidence="14">Uncharacterized protein</fullName>
    </submittedName>
</protein>
<feature type="compositionally biased region" description="Polar residues" evidence="10">
    <location>
        <begin position="155"/>
        <end position="173"/>
    </location>
</feature>
<dbReference type="FunFam" id="3.40.50.300:FF:000074">
    <property type="entry name" value="Multidrug resistance-associated protein 5 isoform 1"/>
    <property type="match status" value="1"/>
</dbReference>
<keyword evidence="3" id="KW-0813">Transport</keyword>
<dbReference type="PANTHER" id="PTHR24223">
    <property type="entry name" value="ATP-BINDING CASSETTE SUB-FAMILY C"/>
    <property type="match status" value="1"/>
</dbReference>
<evidence type="ECO:0000256" key="2">
    <source>
        <dbReference type="ARBA" id="ARBA00009726"/>
    </source>
</evidence>
<gene>
    <name evidence="14" type="ORF">L5515_016634</name>
</gene>
<dbReference type="EMBL" id="CP092625">
    <property type="protein sequence ID" value="UMM39702.1"/>
    <property type="molecule type" value="Genomic_DNA"/>
</dbReference>
<dbReference type="PANTHER" id="PTHR24223:SF342">
    <property type="entry name" value="MULTIDRUG RESISTANCE-ASSOCIATED PROTEIN 1"/>
    <property type="match status" value="1"/>
</dbReference>
<comment type="subcellular location">
    <subcellularLocation>
        <location evidence="1">Endomembrane system</location>
        <topology evidence="1">Multi-pass membrane protein</topology>
    </subcellularLocation>
</comment>
<dbReference type="SUPFAM" id="SSF52540">
    <property type="entry name" value="P-loop containing nucleoside triphosphate hydrolases"/>
    <property type="match status" value="2"/>
</dbReference>
<dbReference type="Gene3D" id="3.40.50.300">
    <property type="entry name" value="P-loop containing nucleotide triphosphate hydrolases"/>
    <property type="match status" value="2"/>
</dbReference>
<dbReference type="Proteomes" id="UP000829354">
    <property type="component" value="Chromosome X"/>
</dbReference>
<feature type="domain" description="ABC transmembrane type-1" evidence="13">
    <location>
        <begin position="203"/>
        <end position="487"/>
    </location>
</feature>
<evidence type="ECO:0000313" key="15">
    <source>
        <dbReference type="Proteomes" id="UP000829354"/>
    </source>
</evidence>
<keyword evidence="15" id="KW-1185">Reference proteome</keyword>
<feature type="transmembrane region" description="Helical" evidence="11">
    <location>
        <begin position="457"/>
        <end position="479"/>
    </location>
</feature>
<feature type="transmembrane region" description="Helical" evidence="11">
    <location>
        <begin position="193"/>
        <end position="215"/>
    </location>
</feature>
<keyword evidence="5" id="KW-0677">Repeat</keyword>
<dbReference type="InterPro" id="IPR017871">
    <property type="entry name" value="ABC_transporter-like_CS"/>
</dbReference>
<dbReference type="CDD" id="cd03244">
    <property type="entry name" value="ABCC_MRP_domain2"/>
    <property type="match status" value="1"/>
</dbReference>
<dbReference type="SMART" id="SM00382">
    <property type="entry name" value="AAA"/>
    <property type="match status" value="1"/>
</dbReference>
<feature type="transmembrane region" description="Helical" evidence="11">
    <location>
        <begin position="345"/>
        <end position="365"/>
    </location>
</feature>
<dbReference type="CDD" id="cd18603">
    <property type="entry name" value="ABC_6TM_MRP1_2_3_6_D2_like"/>
    <property type="match status" value="1"/>
</dbReference>
<dbReference type="GO" id="GO:0016887">
    <property type="term" value="F:ATP hydrolysis activity"/>
    <property type="evidence" value="ECO:0007669"/>
    <property type="project" value="InterPro"/>
</dbReference>
<evidence type="ECO:0000259" key="12">
    <source>
        <dbReference type="PROSITE" id="PS50893"/>
    </source>
</evidence>
<dbReference type="InterPro" id="IPR036640">
    <property type="entry name" value="ABC1_TM_sf"/>
</dbReference>
<evidence type="ECO:0000256" key="5">
    <source>
        <dbReference type="ARBA" id="ARBA00022737"/>
    </source>
</evidence>
<keyword evidence="6" id="KW-0547">Nucleotide-binding</keyword>
<evidence type="ECO:0000256" key="10">
    <source>
        <dbReference type="SAM" id="MobiDB-lite"/>
    </source>
</evidence>
<dbReference type="Pfam" id="PF00664">
    <property type="entry name" value="ABC_membrane"/>
    <property type="match status" value="1"/>
</dbReference>
<reference evidence="14 15" key="1">
    <citation type="submission" date="2022-04" db="EMBL/GenBank/DDBJ databases">
        <title>Chromosome-level reference genomes for two strains of Caenorhabditis briggsae: an improved platform for comparative genomics.</title>
        <authorList>
            <person name="Stevens L."/>
            <person name="Andersen E."/>
        </authorList>
    </citation>
    <scope>NUCLEOTIDE SEQUENCE [LARGE SCALE GENOMIC DNA]</scope>
    <source>
        <strain evidence="14">VX34</strain>
        <tissue evidence="14">Whole-organism</tissue>
    </source>
</reference>
<dbReference type="GO" id="GO:0140359">
    <property type="term" value="F:ABC-type transporter activity"/>
    <property type="evidence" value="ECO:0007669"/>
    <property type="project" value="InterPro"/>
</dbReference>
<dbReference type="PROSITE" id="PS50929">
    <property type="entry name" value="ABC_TM1F"/>
    <property type="match status" value="1"/>
</dbReference>
<keyword evidence="4 11" id="KW-0812">Transmembrane</keyword>
<dbReference type="Pfam" id="PF00005">
    <property type="entry name" value="ABC_tran"/>
    <property type="match status" value="1"/>
</dbReference>
<name>A0AAE9FC58_CAEBR</name>
<comment type="similarity">
    <text evidence="2">Belongs to the ABC transporter superfamily. ABCC family. Conjugate transporter (TC 3.A.1.208) subfamily.</text>
</comment>
<keyword evidence="8 11" id="KW-1133">Transmembrane helix</keyword>
<evidence type="ECO:0000256" key="7">
    <source>
        <dbReference type="ARBA" id="ARBA00022840"/>
    </source>
</evidence>
<dbReference type="GO" id="GO:0016020">
    <property type="term" value="C:membrane"/>
    <property type="evidence" value="ECO:0007669"/>
    <property type="project" value="InterPro"/>
</dbReference>
<dbReference type="Gene3D" id="1.20.1560.10">
    <property type="entry name" value="ABC transporter type 1, transmembrane domain"/>
    <property type="match status" value="1"/>
</dbReference>
<evidence type="ECO:0000256" key="1">
    <source>
        <dbReference type="ARBA" id="ARBA00004127"/>
    </source>
</evidence>
<feature type="transmembrane region" description="Helical" evidence="11">
    <location>
        <begin position="430"/>
        <end position="451"/>
    </location>
</feature>
<dbReference type="InterPro" id="IPR003439">
    <property type="entry name" value="ABC_transporter-like_ATP-bd"/>
</dbReference>
<proteinExistence type="inferred from homology"/>
<keyword evidence="9 11" id="KW-0472">Membrane</keyword>
<dbReference type="GO" id="GO:0012505">
    <property type="term" value="C:endomembrane system"/>
    <property type="evidence" value="ECO:0007669"/>
    <property type="project" value="UniProtKB-SubCell"/>
</dbReference>
<dbReference type="FunFam" id="1.20.1560.10:FF:000100">
    <property type="entry name" value="ABC transporter ATP-binding protein"/>
    <property type="match status" value="1"/>
</dbReference>
<dbReference type="SUPFAM" id="SSF90123">
    <property type="entry name" value="ABC transporter transmembrane region"/>
    <property type="match status" value="1"/>
</dbReference>
<evidence type="ECO:0000256" key="11">
    <source>
        <dbReference type="SAM" id="Phobius"/>
    </source>
</evidence>
<dbReference type="PROSITE" id="PS00211">
    <property type="entry name" value="ABC_TRANSPORTER_1"/>
    <property type="match status" value="1"/>
</dbReference>
<feature type="region of interest" description="Disordered" evidence="10">
    <location>
        <begin position="140"/>
        <end position="173"/>
    </location>
</feature>
<evidence type="ECO:0000256" key="4">
    <source>
        <dbReference type="ARBA" id="ARBA00022692"/>
    </source>
</evidence>
<accession>A0AAE9FC58</accession>
<dbReference type="InterPro" id="IPR011527">
    <property type="entry name" value="ABC1_TM_dom"/>
</dbReference>
<dbReference type="GO" id="GO:0005524">
    <property type="term" value="F:ATP binding"/>
    <property type="evidence" value="ECO:0007669"/>
    <property type="project" value="UniProtKB-KW"/>
</dbReference>
<feature type="region of interest" description="Disordered" evidence="10">
    <location>
        <begin position="81"/>
        <end position="106"/>
    </location>
</feature>
<organism evidence="14 15">
    <name type="scientific">Caenorhabditis briggsae</name>
    <dbReference type="NCBI Taxonomy" id="6238"/>
    <lineage>
        <taxon>Eukaryota</taxon>
        <taxon>Metazoa</taxon>
        <taxon>Ecdysozoa</taxon>
        <taxon>Nematoda</taxon>
        <taxon>Chromadorea</taxon>
        <taxon>Rhabditida</taxon>
        <taxon>Rhabditina</taxon>
        <taxon>Rhabditomorpha</taxon>
        <taxon>Rhabditoidea</taxon>
        <taxon>Rhabditidae</taxon>
        <taxon>Peloderinae</taxon>
        <taxon>Caenorhabditis</taxon>
    </lineage>
</organism>
<evidence type="ECO:0000313" key="14">
    <source>
        <dbReference type="EMBL" id="UMM39702.1"/>
    </source>
</evidence>
<dbReference type="PROSITE" id="PS50893">
    <property type="entry name" value="ABC_TRANSPORTER_2"/>
    <property type="match status" value="1"/>
</dbReference>
<dbReference type="InterPro" id="IPR050173">
    <property type="entry name" value="ABC_transporter_C-like"/>
</dbReference>
<evidence type="ECO:0000256" key="3">
    <source>
        <dbReference type="ARBA" id="ARBA00022448"/>
    </source>
</evidence>
<evidence type="ECO:0000256" key="9">
    <source>
        <dbReference type="ARBA" id="ARBA00023136"/>
    </source>
</evidence>
<dbReference type="InterPro" id="IPR003593">
    <property type="entry name" value="AAA+_ATPase"/>
</dbReference>
<feature type="transmembrane region" description="Helical" evidence="11">
    <location>
        <begin position="247"/>
        <end position="270"/>
    </location>
</feature>
<evidence type="ECO:0000259" key="13">
    <source>
        <dbReference type="PROSITE" id="PS50929"/>
    </source>
</evidence>
<feature type="transmembrane region" description="Helical" evidence="11">
    <location>
        <begin position="316"/>
        <end position="339"/>
    </location>
</feature>
<feature type="domain" description="ABC transporter" evidence="12">
    <location>
        <begin position="525"/>
        <end position="759"/>
    </location>
</feature>